<dbReference type="EMBL" id="JACSPZ010000003">
    <property type="protein sequence ID" value="MBD8036641.1"/>
    <property type="molecule type" value="Genomic_DNA"/>
</dbReference>
<proteinExistence type="predicted"/>
<dbReference type="Pfam" id="PF04851">
    <property type="entry name" value="ResIII"/>
    <property type="match status" value="1"/>
</dbReference>
<accession>A0ABR8XXG3</accession>
<feature type="domain" description="Helicase/UvrB N-terminal" evidence="1">
    <location>
        <begin position="133"/>
        <end position="288"/>
    </location>
</feature>
<keyword evidence="3" id="KW-1185">Reference proteome</keyword>
<protein>
    <submittedName>
        <fullName evidence="2">DEAD/DEAH box helicase family protein</fullName>
    </submittedName>
</protein>
<keyword evidence="2" id="KW-0547">Nucleotide-binding</keyword>
<evidence type="ECO:0000313" key="3">
    <source>
        <dbReference type="Proteomes" id="UP000619101"/>
    </source>
</evidence>
<organism evidence="2 3">
    <name type="scientific">Solibacillus faecavium</name>
    <dbReference type="NCBI Taxonomy" id="2762221"/>
    <lineage>
        <taxon>Bacteria</taxon>
        <taxon>Bacillati</taxon>
        <taxon>Bacillota</taxon>
        <taxon>Bacilli</taxon>
        <taxon>Bacillales</taxon>
        <taxon>Caryophanaceae</taxon>
        <taxon>Solibacillus</taxon>
    </lineage>
</organism>
<dbReference type="RefSeq" id="WP_191699628.1">
    <property type="nucleotide sequence ID" value="NZ_JACSPZ010000003.1"/>
</dbReference>
<comment type="caution">
    <text evidence="2">The sequence shown here is derived from an EMBL/GenBank/DDBJ whole genome shotgun (WGS) entry which is preliminary data.</text>
</comment>
<dbReference type="Proteomes" id="UP000619101">
    <property type="component" value="Unassembled WGS sequence"/>
</dbReference>
<sequence length="1045" mass="122207">MTKKSKFSDQLVLNQYMLGLFGVNTFASLTNELKNEIFEDLTENNISKFHQQLVTLLPSTTVLSEKMLRTYDENIIRYTLEISEKRDEHIKWRYFQYLSLLFTEIYLDKYFNSRAELLEDLNESLNKINQTLSKKEQINPYEETDLKKLAFWNATGSGKTLIMHVNIKQYLYYFHRSNSSNLLDNIILLTPSEGLSKQHEREFVLSNISAKLFNKNEGGFFRQQEVSIIDIHKLKDEMGDKTVAIGAFEGNNLVLVDEGHRGSSGEEWKSKREQLSENGFAFEYSATFGQAVTKKKDLFDEYAKCILFDYSYRYFYADGYGKDYQILNLENDQDENIRLTYLTAAILSFYQQQKIYGDNHRNFSAFLLEKPLWIFVGGSVNSLRTVKGKKVSDVTDILLFLAHFIKNDRESISIIESLVKGKSGLVNSNNQEIFKNAFPYIAELNLTTEEIYLDIIQTLFNSNVMNTTLRVEKLKGQDGELALRLGESEPFGLINVGDSNDLWKLCEQYPELITIERHFSESYFQSINTKDSSINLLIGSKKFTEGWSSWRVSSMGLMNIGKSEGSQIIQLFGRGVRLKGYQYGLKRSSALNMVLPDIQNIKYLKYNETLNIFGIRADYMQQFKEYLEDEGIATEIEFEELILPTIPTYAKRKLKLKALRLKDGINFKLNGPKPELKKPDGEMFTSQKVILNWYPKIQFKSSHKNNLSLSPVVLHETTFKPYHIEFMNMDSIYFELQHFKNERTWHNLILSKQKIWELLLDDSWYVLQIPEKEMKFNSFKQVRYWEEIAISLLKKYCEKYYLFAKKQYEAPHMEYYEIDEDDKNFINEYQVLADKESEQTLIVELKKLKAALDKKELLEIEFGQFKSFKYENHLYEPLISYDGKSSTVKIKPVSLNKDEHQFLIDLRNYYEMHSSFFNNKELYVLRNQSRGRGIGFFEAGNFHPDFIIWLVSEGKQFITFADPKGIRNLSIDDPKVEFASTIKELEAELADPNVVLNSFIISNTPFELLINTGTTLTKEEMNQKHILFQYDDENTYIQKMFDAIK</sequence>
<name>A0ABR8XXG3_9BACL</name>
<dbReference type="InterPro" id="IPR027417">
    <property type="entry name" value="P-loop_NTPase"/>
</dbReference>
<gene>
    <name evidence="2" type="ORF">H9635_07800</name>
</gene>
<dbReference type="GO" id="GO:0004386">
    <property type="term" value="F:helicase activity"/>
    <property type="evidence" value="ECO:0007669"/>
    <property type="project" value="UniProtKB-KW"/>
</dbReference>
<dbReference type="SUPFAM" id="SSF52540">
    <property type="entry name" value="P-loop containing nucleoside triphosphate hydrolases"/>
    <property type="match status" value="1"/>
</dbReference>
<evidence type="ECO:0000313" key="2">
    <source>
        <dbReference type="EMBL" id="MBD8036641.1"/>
    </source>
</evidence>
<keyword evidence="2" id="KW-0067">ATP-binding</keyword>
<keyword evidence="2" id="KW-0347">Helicase</keyword>
<dbReference type="InterPro" id="IPR006935">
    <property type="entry name" value="Helicase/UvrB_N"/>
</dbReference>
<keyword evidence="2" id="KW-0378">Hydrolase</keyword>
<evidence type="ECO:0000259" key="1">
    <source>
        <dbReference type="Pfam" id="PF04851"/>
    </source>
</evidence>
<reference evidence="2 3" key="1">
    <citation type="submission" date="2020-08" db="EMBL/GenBank/DDBJ databases">
        <title>A Genomic Blueprint of the Chicken Gut Microbiome.</title>
        <authorList>
            <person name="Gilroy R."/>
            <person name="Ravi A."/>
            <person name="Getino M."/>
            <person name="Pursley I."/>
            <person name="Horton D.L."/>
            <person name="Alikhan N.-F."/>
            <person name="Baker D."/>
            <person name="Gharbi K."/>
            <person name="Hall N."/>
            <person name="Watson M."/>
            <person name="Adriaenssens E.M."/>
            <person name="Foster-Nyarko E."/>
            <person name="Jarju S."/>
            <person name="Secka A."/>
            <person name="Antonio M."/>
            <person name="Oren A."/>
            <person name="Chaudhuri R."/>
            <person name="La Ragione R.M."/>
            <person name="Hildebrand F."/>
            <person name="Pallen M.J."/>
        </authorList>
    </citation>
    <scope>NUCLEOTIDE SEQUENCE [LARGE SCALE GENOMIC DNA]</scope>
    <source>
        <strain evidence="2 3">A46</strain>
    </source>
</reference>
<dbReference type="Gene3D" id="3.40.50.300">
    <property type="entry name" value="P-loop containing nucleotide triphosphate hydrolases"/>
    <property type="match status" value="1"/>
</dbReference>